<dbReference type="PANTHER" id="PTHR11575:SF24">
    <property type="entry name" value="5'-NUCLEOTIDASE"/>
    <property type="match status" value="1"/>
</dbReference>
<dbReference type="PANTHER" id="PTHR11575">
    <property type="entry name" value="5'-NUCLEOTIDASE-RELATED"/>
    <property type="match status" value="1"/>
</dbReference>
<dbReference type="InterPro" id="IPR006179">
    <property type="entry name" value="5_nucleotidase/apyrase"/>
</dbReference>
<feature type="signal peptide" evidence="2">
    <location>
        <begin position="1"/>
        <end position="25"/>
    </location>
</feature>
<reference evidence="5" key="1">
    <citation type="journal article" date="2019" name="Int. J. Syst. Evol. Microbiol.">
        <title>The Global Catalogue of Microorganisms (GCM) 10K type strain sequencing project: providing services to taxonomists for standard genome sequencing and annotation.</title>
        <authorList>
            <consortium name="The Broad Institute Genomics Platform"/>
            <consortium name="The Broad Institute Genome Sequencing Center for Infectious Disease"/>
            <person name="Wu L."/>
            <person name="Ma J."/>
        </authorList>
    </citation>
    <scope>NUCLEOTIDE SEQUENCE [LARGE SCALE GENOMIC DNA]</scope>
    <source>
        <strain evidence="5">CGMCC 1.15180</strain>
    </source>
</reference>
<evidence type="ECO:0000256" key="2">
    <source>
        <dbReference type="RuleBase" id="RU362119"/>
    </source>
</evidence>
<keyword evidence="5" id="KW-1185">Reference proteome</keyword>
<gene>
    <name evidence="4" type="ORF">ACFSKL_20720</name>
</gene>
<proteinExistence type="inferred from homology"/>
<dbReference type="InterPro" id="IPR029052">
    <property type="entry name" value="Metallo-depent_PP-like"/>
</dbReference>
<dbReference type="InterPro" id="IPR006146">
    <property type="entry name" value="5'-Nucleotdase_CS"/>
</dbReference>
<feature type="chain" id="PRO_5045012202" evidence="2">
    <location>
        <begin position="26"/>
        <end position="304"/>
    </location>
</feature>
<dbReference type="EMBL" id="JBHUHR010000046">
    <property type="protein sequence ID" value="MFD2037234.1"/>
    <property type="molecule type" value="Genomic_DNA"/>
</dbReference>
<dbReference type="PRINTS" id="PR01607">
    <property type="entry name" value="APYRASEFAMLY"/>
</dbReference>
<evidence type="ECO:0000313" key="4">
    <source>
        <dbReference type="EMBL" id="MFD2037234.1"/>
    </source>
</evidence>
<dbReference type="SUPFAM" id="SSF56300">
    <property type="entry name" value="Metallo-dependent phosphatases"/>
    <property type="match status" value="1"/>
</dbReference>
<dbReference type="PROSITE" id="PS00786">
    <property type="entry name" value="5_NUCLEOTIDASE_2"/>
    <property type="match status" value="1"/>
</dbReference>
<evidence type="ECO:0000256" key="1">
    <source>
        <dbReference type="ARBA" id="ARBA00006654"/>
    </source>
</evidence>
<keyword evidence="2" id="KW-0378">Hydrolase</keyword>
<dbReference type="Proteomes" id="UP001597361">
    <property type="component" value="Unassembled WGS sequence"/>
</dbReference>
<dbReference type="CDD" id="cd00845">
    <property type="entry name" value="MPP_UshA_N_like"/>
    <property type="match status" value="1"/>
</dbReference>
<dbReference type="Pfam" id="PF00149">
    <property type="entry name" value="Metallophos"/>
    <property type="match status" value="1"/>
</dbReference>
<organism evidence="4 5">
    <name type="scientific">Belliella marina</name>
    <dbReference type="NCBI Taxonomy" id="1644146"/>
    <lineage>
        <taxon>Bacteria</taxon>
        <taxon>Pseudomonadati</taxon>
        <taxon>Bacteroidota</taxon>
        <taxon>Cytophagia</taxon>
        <taxon>Cytophagales</taxon>
        <taxon>Cyclobacteriaceae</taxon>
        <taxon>Belliella</taxon>
    </lineage>
</organism>
<evidence type="ECO:0000259" key="3">
    <source>
        <dbReference type="Pfam" id="PF00149"/>
    </source>
</evidence>
<dbReference type="Gene3D" id="3.60.21.10">
    <property type="match status" value="1"/>
</dbReference>
<sequence>MQRRSFLKKSLLTGMGLSLGNSILAYSDFSVASKYLTILHTNDMHSRIEPFPDDGGRNANHGGMTKLASVIKKIKAESEHVLLLDSGDFFQGTPYFNLYGGELELKLMSQMGYDASTLGNHEFDNGLEGILNQIPHANFNIISSNYDFRDTILKGSFVPYKIFKKGGIKIGVFALGIELEGLVSTKNYGNTKYLDPLETAGEMVQELKSKKCDLIICLSHLGYAYRSEKIDDLKLAEQVSGIDLILGGHTHTFLDEPTLVKNPYGHTTIVNQAGTGALRLGKLDFEFSRDSKITYASSRNLTIY</sequence>
<keyword evidence="2" id="KW-0547">Nucleotide-binding</keyword>
<evidence type="ECO:0000313" key="5">
    <source>
        <dbReference type="Proteomes" id="UP001597361"/>
    </source>
</evidence>
<dbReference type="RefSeq" id="WP_376888942.1">
    <property type="nucleotide sequence ID" value="NZ_JBHUHR010000046.1"/>
</dbReference>
<protein>
    <submittedName>
        <fullName evidence="4">Bifunctional metallophosphatase/5'-nucleotidase</fullName>
    </submittedName>
</protein>
<accession>A0ABW4VRD4</accession>
<dbReference type="InterPro" id="IPR004843">
    <property type="entry name" value="Calcineurin-like_PHP"/>
</dbReference>
<dbReference type="PROSITE" id="PS00785">
    <property type="entry name" value="5_NUCLEOTIDASE_1"/>
    <property type="match status" value="1"/>
</dbReference>
<keyword evidence="2" id="KW-0732">Signal</keyword>
<comment type="caution">
    <text evidence="4">The sequence shown here is derived from an EMBL/GenBank/DDBJ whole genome shotgun (WGS) entry which is preliminary data.</text>
</comment>
<name>A0ABW4VRD4_9BACT</name>
<comment type="similarity">
    <text evidence="1 2">Belongs to the 5'-nucleotidase family.</text>
</comment>
<feature type="domain" description="Calcineurin-like phosphoesterase" evidence="3">
    <location>
        <begin position="36"/>
        <end position="252"/>
    </location>
</feature>